<dbReference type="OrthoDB" id="5382203at2759"/>
<organism evidence="2 3">
    <name type="scientific">Elsinoe ampelina</name>
    <dbReference type="NCBI Taxonomy" id="302913"/>
    <lineage>
        <taxon>Eukaryota</taxon>
        <taxon>Fungi</taxon>
        <taxon>Dikarya</taxon>
        <taxon>Ascomycota</taxon>
        <taxon>Pezizomycotina</taxon>
        <taxon>Dothideomycetes</taxon>
        <taxon>Dothideomycetidae</taxon>
        <taxon>Myriangiales</taxon>
        <taxon>Elsinoaceae</taxon>
        <taxon>Elsinoe</taxon>
    </lineage>
</organism>
<feature type="compositionally biased region" description="Basic and acidic residues" evidence="1">
    <location>
        <begin position="1253"/>
        <end position="1275"/>
    </location>
</feature>
<dbReference type="EMBL" id="ML992505">
    <property type="protein sequence ID" value="KAF2224019.1"/>
    <property type="molecule type" value="Genomic_DNA"/>
</dbReference>
<protein>
    <submittedName>
        <fullName evidence="2">Uncharacterized protein</fullName>
    </submittedName>
</protein>
<feature type="compositionally biased region" description="Pro residues" evidence="1">
    <location>
        <begin position="1198"/>
        <end position="1211"/>
    </location>
</feature>
<evidence type="ECO:0000256" key="1">
    <source>
        <dbReference type="SAM" id="MobiDB-lite"/>
    </source>
</evidence>
<name>A0A6A6GEH1_9PEZI</name>
<feature type="region of interest" description="Disordered" evidence="1">
    <location>
        <begin position="848"/>
        <end position="973"/>
    </location>
</feature>
<feature type="compositionally biased region" description="Polar residues" evidence="1">
    <location>
        <begin position="325"/>
        <end position="334"/>
    </location>
</feature>
<feature type="compositionally biased region" description="Low complexity" evidence="1">
    <location>
        <begin position="620"/>
        <end position="629"/>
    </location>
</feature>
<evidence type="ECO:0000313" key="2">
    <source>
        <dbReference type="EMBL" id="KAF2224019.1"/>
    </source>
</evidence>
<proteinExistence type="predicted"/>
<evidence type="ECO:0000313" key="3">
    <source>
        <dbReference type="Proteomes" id="UP000799538"/>
    </source>
</evidence>
<feature type="region of interest" description="Disordered" evidence="1">
    <location>
        <begin position="86"/>
        <end position="108"/>
    </location>
</feature>
<keyword evidence="3" id="KW-1185">Reference proteome</keyword>
<feature type="compositionally biased region" description="Gly residues" evidence="1">
    <location>
        <begin position="1293"/>
        <end position="1309"/>
    </location>
</feature>
<gene>
    <name evidence="2" type="ORF">BDZ85DRAFT_280638</name>
</gene>
<feature type="compositionally biased region" description="Polar residues" evidence="1">
    <location>
        <begin position="638"/>
        <end position="647"/>
    </location>
</feature>
<reference evidence="3" key="1">
    <citation type="journal article" date="2020" name="Stud. Mycol.">
        <title>101 Dothideomycetes genomes: A test case for predicting lifestyles and emergence of pathogens.</title>
        <authorList>
            <person name="Haridas S."/>
            <person name="Albert R."/>
            <person name="Binder M."/>
            <person name="Bloem J."/>
            <person name="LaButti K."/>
            <person name="Salamov A."/>
            <person name="Andreopoulos B."/>
            <person name="Baker S."/>
            <person name="Barry K."/>
            <person name="Bills G."/>
            <person name="Bluhm B."/>
            <person name="Cannon C."/>
            <person name="Castanera R."/>
            <person name="Culley D."/>
            <person name="Daum C."/>
            <person name="Ezra D."/>
            <person name="Gonzalez J."/>
            <person name="Henrissat B."/>
            <person name="Kuo A."/>
            <person name="Liang C."/>
            <person name="Lipzen A."/>
            <person name="Lutzoni F."/>
            <person name="Magnuson J."/>
            <person name="Mondo S."/>
            <person name="Nolan M."/>
            <person name="Ohm R."/>
            <person name="Pangilinan J."/>
            <person name="Park H.-J."/>
            <person name="Ramirez L."/>
            <person name="Alfaro M."/>
            <person name="Sun H."/>
            <person name="Tritt A."/>
            <person name="Yoshinaga Y."/>
            <person name="Zwiers L.-H."/>
            <person name="Turgeon B."/>
            <person name="Goodwin S."/>
            <person name="Spatafora J."/>
            <person name="Crous P."/>
            <person name="Grigoriev I."/>
        </authorList>
    </citation>
    <scope>NUCLEOTIDE SEQUENCE [LARGE SCALE GENOMIC DNA]</scope>
    <source>
        <strain evidence="3">CECT 20119</strain>
    </source>
</reference>
<feature type="compositionally biased region" description="Polar residues" evidence="1">
    <location>
        <begin position="1090"/>
        <end position="1100"/>
    </location>
</feature>
<feature type="compositionally biased region" description="Low complexity" evidence="1">
    <location>
        <begin position="541"/>
        <end position="560"/>
    </location>
</feature>
<feature type="region of interest" description="Disordered" evidence="1">
    <location>
        <begin position="1083"/>
        <end position="1104"/>
    </location>
</feature>
<dbReference type="Proteomes" id="UP000799538">
    <property type="component" value="Unassembled WGS sequence"/>
</dbReference>
<feature type="region of interest" description="Disordered" evidence="1">
    <location>
        <begin position="1126"/>
        <end position="1352"/>
    </location>
</feature>
<feature type="compositionally biased region" description="Basic and acidic residues" evidence="1">
    <location>
        <begin position="791"/>
        <end position="803"/>
    </location>
</feature>
<feature type="region of interest" description="Disordered" evidence="1">
    <location>
        <begin position="379"/>
        <end position="836"/>
    </location>
</feature>
<feature type="compositionally biased region" description="Low complexity" evidence="1">
    <location>
        <begin position="719"/>
        <end position="728"/>
    </location>
</feature>
<feature type="compositionally biased region" description="Basic and acidic residues" evidence="1">
    <location>
        <begin position="335"/>
        <end position="351"/>
    </location>
</feature>
<feature type="region of interest" description="Disordered" evidence="1">
    <location>
        <begin position="313"/>
        <end position="363"/>
    </location>
</feature>
<feature type="compositionally biased region" description="Basic and acidic residues" evidence="1">
    <location>
        <begin position="563"/>
        <end position="578"/>
    </location>
</feature>
<accession>A0A6A6GEH1</accession>
<feature type="compositionally biased region" description="Acidic residues" evidence="1">
    <location>
        <begin position="1180"/>
        <end position="1192"/>
    </location>
</feature>
<feature type="compositionally biased region" description="Polar residues" evidence="1">
    <location>
        <begin position="901"/>
        <end position="922"/>
    </location>
</feature>
<feature type="compositionally biased region" description="Basic and acidic residues" evidence="1">
    <location>
        <begin position="737"/>
        <end position="750"/>
    </location>
</feature>
<feature type="compositionally biased region" description="Basic and acidic residues" evidence="1">
    <location>
        <begin position="954"/>
        <end position="972"/>
    </location>
</feature>
<feature type="compositionally biased region" description="Polar residues" evidence="1">
    <location>
        <begin position="778"/>
        <end position="789"/>
    </location>
</feature>
<sequence length="1352" mass="145711">MATDLIASSPPLPQHELYFHNHSSIAVAATPDMSRRGPPSVASDSTSVVSSLAAAGIPPYLTSINPKPDYVSQDSASRITTELYRAQRDLDSEDEDSNTREPDSLEVTDGATQYVNSFLDKLLHDILSVANTTQLAQLRTATGKTLRKSLGVEAVQYADANLEDLLALEDEEEEQRPISKDSNSKWNLEYTWKRSRLRVMMRSEKSEFDIDDDERWVQQEALIPPGRRFSENTAIISLQSEIFLAGVLDYVADTLFNLAIIPASIRMRRGSKRSPAQQSNPNILVIEEPDLEKGVLNSPLDKLWRMWRKSQRPRGFAGTPRHGHSYSNVSSPATTRRESDVWGDGPYHDASQDLQTPRGMPGEFIETPAVEYNQRDVVPDADDHPEHVIASNIPLPQGQRDVDEIEVPGLARDPDEYEEELVEEPRRASYNPPSRKTRQSEQTEDGAQRPGMQRRRSISAPPPFAARDFAPNKNANISEIPAEPSANEISSLPAPENTFSLKREEGPAGDSSEQGTKVESTGKVVVDSQPREDTGPSSGKIAAGIGAAAAVGAVGTAAAASRWTDRNDQSPEREDHSPTDGSPRGNRRNREAAVGFGYPNGISLPGQTATGEVYKHKHMSVASSAASEPEVPPKDVSNPPSERSPSELSKLRAGSPGSETETSEIMSPRDFMASRNLQYTRSTRSDSLPEHPMNPLGSNKPPPAPRSRGAYDFSRKGDSSPVSPISPVDNGLGSIDEAGKLPNIDREQKPTHRKTSAPAGRLQDDLARARGSPKVRQASLQSDYNQGDSSPVHRKESLRRIAVERNGSLVSLVDENTHKVRNKAPITSSSITSAEDFDSLLNGGETIKMTLSPSSVREVPSAPPSRNGSVDHNALAKLSGGSSPRIGNLLQRKQGDDGSIKSPSIGSSDKSNRGRTGSTATQDSRRSISRPSVRNKSKTRAGLMAREPTVQTDSTRDFADFIRSTGPDREPRTLVPALTNRTSEVADAQRASSISGRSISGLGRSEEMAPAMPQVSENAGIKYKRSLAPREARGSEPTGNDGLIDFIRTGPGSGKQDARPSKDIAPFRYSMDSDDMRLPVETINLDDPTRNPSMTPSMANGSYDHHRGSVSTMATMQTMNTYNSHAPLVSNRGGTSISSPISLGGNTTPKLNTQPKKSRTTKNSDGVTRYRNKDPYAIDISDEDDDDEEEEDLGPRIPQLPPNPPPSPPQPQASTTGVPSANAGPNAIAPNRSVVTKTASGGIIPRNPNRNRAPADDGMARRKETSTRDLADFFRDSAPPGDGPVGGKAAAMMGGGGGGPGGAGAGGRYVAGKDQLFGGAAPSPNIGNGAEGKRGEEKKGKFWSRKRYLDLP</sequence>
<feature type="compositionally biased region" description="Polar residues" evidence="1">
    <location>
        <begin position="1132"/>
        <end position="1166"/>
    </location>
</feature>
<feature type="compositionally biased region" description="Basic and acidic residues" evidence="1">
    <location>
        <begin position="1331"/>
        <end position="1340"/>
    </location>
</feature>